<reference evidence="1 2" key="1">
    <citation type="submission" date="2018-06" db="EMBL/GenBank/DDBJ databases">
        <authorList>
            <consortium name="Pathogen Informatics"/>
            <person name="Doyle S."/>
        </authorList>
    </citation>
    <scope>NUCLEOTIDE SEQUENCE [LARGE SCALE GENOMIC DNA]</scope>
    <source>
        <strain evidence="1 2">NCTC9177</strain>
    </source>
</reference>
<organism evidence="1 2">
    <name type="scientific">Klebsiella variicola</name>
    <dbReference type="NCBI Taxonomy" id="244366"/>
    <lineage>
        <taxon>Bacteria</taxon>
        <taxon>Pseudomonadati</taxon>
        <taxon>Pseudomonadota</taxon>
        <taxon>Gammaproteobacteria</taxon>
        <taxon>Enterobacterales</taxon>
        <taxon>Enterobacteriaceae</taxon>
        <taxon>Klebsiella/Raoultella group</taxon>
        <taxon>Klebsiella</taxon>
        <taxon>Klebsiella pneumoniae complex</taxon>
    </lineage>
</organism>
<evidence type="ECO:0000313" key="2">
    <source>
        <dbReference type="Proteomes" id="UP000254545"/>
    </source>
</evidence>
<sequence>MGVNISGVDFVPALPDNSKNYSQKWGYSDIESEFGMAKAEYDLTDSWTVYSALGGQHSHEIGTYSAPKLLNKNGDATVGRLDTNRIIDAISGMGGVRGDFNTGAIRIR</sequence>
<dbReference type="Proteomes" id="UP000254545">
    <property type="component" value="Unassembled WGS sequence"/>
</dbReference>
<proteinExistence type="predicted"/>
<gene>
    <name evidence="1" type="primary">fcuA_2</name>
    <name evidence="1" type="ORF">NCTC9177_02813</name>
</gene>
<dbReference type="AlphaFoldDB" id="A0A7H4MF52"/>
<dbReference type="SUPFAM" id="SSF56935">
    <property type="entry name" value="Porins"/>
    <property type="match status" value="1"/>
</dbReference>
<comment type="caution">
    <text evidence="1">The sequence shown here is derived from an EMBL/GenBank/DDBJ whole genome shotgun (WGS) entry which is preliminary data.</text>
</comment>
<protein>
    <submittedName>
        <fullName evidence="1">Putative TonB-dependent receptor</fullName>
    </submittedName>
</protein>
<dbReference type="EMBL" id="UGKR01000003">
    <property type="protein sequence ID" value="STS88952.1"/>
    <property type="molecule type" value="Genomic_DNA"/>
</dbReference>
<evidence type="ECO:0000313" key="1">
    <source>
        <dbReference type="EMBL" id="STS88952.1"/>
    </source>
</evidence>
<accession>A0A7H4MF52</accession>
<keyword evidence="1" id="KW-0675">Receptor</keyword>
<name>A0A7H4MF52_KLEVA</name>